<evidence type="ECO:0000313" key="4">
    <source>
        <dbReference type="Proteomes" id="UP000202440"/>
    </source>
</evidence>
<dbReference type="PANTHER" id="PTHR11695:SF294">
    <property type="entry name" value="RETICULON-4-INTERACTING PROTEIN 1, MITOCHONDRIAL"/>
    <property type="match status" value="1"/>
</dbReference>
<dbReference type="Proteomes" id="UP000202440">
    <property type="component" value="Chromosome"/>
</dbReference>
<gene>
    <name evidence="3" type="ORF">CHH28_19020</name>
</gene>
<dbReference type="PROSITE" id="PS01162">
    <property type="entry name" value="QOR_ZETA_CRYSTAL"/>
    <property type="match status" value="1"/>
</dbReference>
<dbReference type="AlphaFoldDB" id="A0A222FQC7"/>
<sequence length="312" mass="32716">MIAAYIEGYGQQQPLVIGQLPTPKPAANEVLIEVKAAGVNPVDFHIRNGMIADTGAHTLPLILGWDAAGTVVAKGEQVSQHAIGDEVFVFAPIDRQGSYAGFISVDASLVAPKPRSLTALESAGVPLAAVTAWQGLVQDGQLSAGQSVLILGASGGVGGFAVQIAKSLGAQVIASASGKNAAYVKSLGADEFIDYKTTDFAEVVKEVDLVFVISSGGDLVKRAFKVVKSCGHVVSTLDDVEAEFVAQHDVHFSRMWVQPSGSDLARIGELIDQGDIQVHLDSVYSLRRINDAIQRSEAQLAVGKIVIDMTAD</sequence>
<reference evidence="3 4" key="1">
    <citation type="submission" date="2017-07" db="EMBL/GenBank/DDBJ databases">
        <title>Annotated genome sequence of Bacterioplanes sanyensis isolated from Red Sea.</title>
        <authorList>
            <person name="Rehman Z.U."/>
        </authorList>
    </citation>
    <scope>NUCLEOTIDE SEQUENCE [LARGE SCALE GENOMIC DNA]</scope>
    <source>
        <strain evidence="3 4">NV9</strain>
    </source>
</reference>
<dbReference type="EMBL" id="CP022530">
    <property type="protein sequence ID" value="ASP41000.1"/>
    <property type="molecule type" value="Genomic_DNA"/>
</dbReference>
<proteinExistence type="predicted"/>
<dbReference type="InterPro" id="IPR036291">
    <property type="entry name" value="NAD(P)-bd_dom_sf"/>
</dbReference>
<dbReference type="InterPro" id="IPR050700">
    <property type="entry name" value="YIM1/Zinc_Alcohol_DH_Fams"/>
</dbReference>
<dbReference type="Gene3D" id="3.90.180.10">
    <property type="entry name" value="Medium-chain alcohol dehydrogenases, catalytic domain"/>
    <property type="match status" value="1"/>
</dbReference>
<dbReference type="Gene3D" id="3.40.50.720">
    <property type="entry name" value="NAD(P)-binding Rossmann-like Domain"/>
    <property type="match status" value="1"/>
</dbReference>
<feature type="domain" description="Enoyl reductase (ER)" evidence="2">
    <location>
        <begin position="10"/>
        <end position="307"/>
    </location>
</feature>
<dbReference type="CDD" id="cd05289">
    <property type="entry name" value="MDR_like_2"/>
    <property type="match status" value="1"/>
</dbReference>
<dbReference type="InterPro" id="IPR013154">
    <property type="entry name" value="ADH-like_N"/>
</dbReference>
<dbReference type="InterPro" id="IPR020843">
    <property type="entry name" value="ER"/>
</dbReference>
<dbReference type="SUPFAM" id="SSF51735">
    <property type="entry name" value="NAD(P)-binding Rossmann-fold domains"/>
    <property type="match status" value="1"/>
</dbReference>
<dbReference type="SUPFAM" id="SSF50129">
    <property type="entry name" value="GroES-like"/>
    <property type="match status" value="1"/>
</dbReference>
<organism evidence="3 4">
    <name type="scientific">Bacterioplanes sanyensis</name>
    <dbReference type="NCBI Taxonomy" id="1249553"/>
    <lineage>
        <taxon>Bacteria</taxon>
        <taxon>Pseudomonadati</taxon>
        <taxon>Pseudomonadota</taxon>
        <taxon>Gammaproteobacteria</taxon>
        <taxon>Oceanospirillales</taxon>
        <taxon>Oceanospirillaceae</taxon>
        <taxon>Bacterioplanes</taxon>
    </lineage>
</organism>
<name>A0A222FQC7_9GAMM</name>
<evidence type="ECO:0000256" key="1">
    <source>
        <dbReference type="ARBA" id="ARBA00023002"/>
    </source>
</evidence>
<dbReference type="InterPro" id="IPR011032">
    <property type="entry name" value="GroES-like_sf"/>
</dbReference>
<dbReference type="Pfam" id="PF08240">
    <property type="entry name" value="ADH_N"/>
    <property type="match status" value="1"/>
</dbReference>
<dbReference type="InterPro" id="IPR002364">
    <property type="entry name" value="Quin_OxRdtase/zeta-crystal_CS"/>
</dbReference>
<keyword evidence="4" id="KW-1185">Reference proteome</keyword>
<dbReference type="OrthoDB" id="9785812at2"/>
<dbReference type="GO" id="GO:0016491">
    <property type="term" value="F:oxidoreductase activity"/>
    <property type="evidence" value="ECO:0007669"/>
    <property type="project" value="UniProtKB-KW"/>
</dbReference>
<evidence type="ECO:0000313" key="3">
    <source>
        <dbReference type="EMBL" id="ASP41000.1"/>
    </source>
</evidence>
<keyword evidence="1" id="KW-0560">Oxidoreductase</keyword>
<dbReference type="KEGG" id="bsan:CHH28_19020"/>
<dbReference type="PANTHER" id="PTHR11695">
    <property type="entry name" value="ALCOHOL DEHYDROGENASE RELATED"/>
    <property type="match status" value="1"/>
</dbReference>
<evidence type="ECO:0000259" key="2">
    <source>
        <dbReference type="SMART" id="SM00829"/>
    </source>
</evidence>
<protein>
    <submittedName>
        <fullName evidence="3">Zn-dependent oxidoreductase</fullName>
    </submittedName>
</protein>
<dbReference type="SMART" id="SM00829">
    <property type="entry name" value="PKS_ER"/>
    <property type="match status" value="1"/>
</dbReference>
<dbReference type="GO" id="GO:0008270">
    <property type="term" value="F:zinc ion binding"/>
    <property type="evidence" value="ECO:0007669"/>
    <property type="project" value="InterPro"/>
</dbReference>
<accession>A0A222FQC7</accession>
<dbReference type="Pfam" id="PF13602">
    <property type="entry name" value="ADH_zinc_N_2"/>
    <property type="match status" value="1"/>
</dbReference>